<dbReference type="GO" id="GO:0006509">
    <property type="term" value="P:membrane protein ectodomain proteolysis"/>
    <property type="evidence" value="ECO:0007669"/>
    <property type="project" value="TreeGrafter"/>
</dbReference>
<evidence type="ECO:0008006" key="14">
    <source>
        <dbReference type="Google" id="ProtNLM"/>
    </source>
</evidence>
<dbReference type="GO" id="GO:0055074">
    <property type="term" value="P:calcium ion homeostasis"/>
    <property type="evidence" value="ECO:0007669"/>
    <property type="project" value="TreeGrafter"/>
</dbReference>
<dbReference type="InterPro" id="IPR042524">
    <property type="entry name" value="Presenilin_C"/>
</dbReference>
<keyword evidence="6" id="KW-0914">Notch signaling pathway</keyword>
<dbReference type="EMBL" id="CAJFCW020000005">
    <property type="protein sequence ID" value="CAG9121955.1"/>
    <property type="molecule type" value="Genomic_DNA"/>
</dbReference>
<comment type="caution">
    <text evidence="12">The sequence shown here is derived from an EMBL/GenBank/DDBJ whole genome shotgun (WGS) entry which is preliminary data.</text>
</comment>
<feature type="transmembrane region" description="Helical" evidence="11">
    <location>
        <begin position="79"/>
        <end position="104"/>
    </location>
</feature>
<sequence>MRTQPVDILHPSPTKPNHDQVWDHFAAYWSHQLKQVVDLIWPVMINMFLTLIGWCYVYGMKSDQNEMMSLFQDSGSVFYDGVINGVMCLGSVAGLSFVMVVLAIYQMKKFIQFWLTASCLLITFGVSFSFFHVAAQKFLENHATLAAVIVTLVYGLFGVLAFFTTKLKIGVHQFYVVCNCSLVSMFYLRVLPGSTAWFLLSSIIIWDMFAVLTPLGPLKQITGFAHDYGEDILRFLMFSTGEEETKQEEKRLVKSKMKNESGQKVYRTLENEDFGQEMTETVEIREKTVEIKEKDGQKVSRTFEFEEYYGQKVYRKHVKALEEVSESSEASEERYEERMAAGLDIRRVQDEEEIDQNGELDDNFDNTEDSDDNFNEDGGNGDHLESESEESFDENDVEEIEEEEVEQKEVKVIGKTALDALNDSSARLGMGDFVFYSLLIGQAASSGSIMGTIAPMIGIVIGLVVTLTLLTDGDETTPALPVSVFFGIVLHFGTVYLVEPFLNQILMI</sequence>
<feature type="transmembrane region" description="Helical" evidence="11">
    <location>
        <begin position="449"/>
        <end position="470"/>
    </location>
</feature>
<dbReference type="GO" id="GO:0070765">
    <property type="term" value="C:gamma-secretase complex"/>
    <property type="evidence" value="ECO:0007669"/>
    <property type="project" value="TreeGrafter"/>
</dbReference>
<feature type="transmembrane region" description="Helical" evidence="11">
    <location>
        <begin position="482"/>
        <end position="502"/>
    </location>
</feature>
<dbReference type="GO" id="GO:0007219">
    <property type="term" value="P:Notch signaling pathway"/>
    <property type="evidence" value="ECO:0007669"/>
    <property type="project" value="UniProtKB-KW"/>
</dbReference>
<dbReference type="AlphaFoldDB" id="A0A811LGE4"/>
<dbReference type="Proteomes" id="UP000614601">
    <property type="component" value="Unassembled WGS sequence"/>
</dbReference>
<dbReference type="Pfam" id="PF01080">
    <property type="entry name" value="Presenilin"/>
    <property type="match status" value="1"/>
</dbReference>
<dbReference type="GO" id="GO:0016485">
    <property type="term" value="P:protein processing"/>
    <property type="evidence" value="ECO:0007669"/>
    <property type="project" value="InterPro"/>
</dbReference>
<evidence type="ECO:0000313" key="13">
    <source>
        <dbReference type="Proteomes" id="UP000614601"/>
    </source>
</evidence>
<proteinExistence type="inferred from homology"/>
<accession>A0A811LGE4</accession>
<evidence type="ECO:0000256" key="10">
    <source>
        <dbReference type="SAM" id="MobiDB-lite"/>
    </source>
</evidence>
<dbReference type="EMBL" id="CAJFDH010000005">
    <property type="protein sequence ID" value="CAD5226255.1"/>
    <property type="molecule type" value="Genomic_DNA"/>
</dbReference>
<name>A0A811LGE4_9BILA</name>
<protein>
    <recommendedName>
        <fullName evidence="14">Presenilin</fullName>
    </recommendedName>
</protein>
<feature type="transmembrane region" description="Helical" evidence="11">
    <location>
        <begin position="196"/>
        <end position="215"/>
    </location>
</feature>
<keyword evidence="7 11" id="KW-1133">Transmembrane helix</keyword>
<organism evidence="12 13">
    <name type="scientific">Bursaphelenchus okinawaensis</name>
    <dbReference type="NCBI Taxonomy" id="465554"/>
    <lineage>
        <taxon>Eukaryota</taxon>
        <taxon>Metazoa</taxon>
        <taxon>Ecdysozoa</taxon>
        <taxon>Nematoda</taxon>
        <taxon>Chromadorea</taxon>
        <taxon>Rhabditida</taxon>
        <taxon>Tylenchina</taxon>
        <taxon>Tylenchomorpha</taxon>
        <taxon>Aphelenchoidea</taxon>
        <taxon>Aphelenchoididae</taxon>
        <taxon>Bursaphelenchus</taxon>
    </lineage>
</organism>
<dbReference type="GO" id="GO:0005789">
    <property type="term" value="C:endoplasmic reticulum membrane"/>
    <property type="evidence" value="ECO:0007669"/>
    <property type="project" value="UniProtKB-SubCell"/>
</dbReference>
<comment type="subcellular location">
    <subcellularLocation>
        <location evidence="1">Endoplasmic reticulum membrane</location>
        <topology evidence="1">Multi-pass membrane protein</topology>
    </subcellularLocation>
    <subcellularLocation>
        <location evidence="2">Golgi apparatus membrane</location>
        <topology evidence="2">Multi-pass membrane protein</topology>
    </subcellularLocation>
</comment>
<comment type="similarity">
    <text evidence="3">Belongs to the peptidase A22A family.</text>
</comment>
<dbReference type="OrthoDB" id="20287at2759"/>
<evidence type="ECO:0000256" key="2">
    <source>
        <dbReference type="ARBA" id="ARBA00004653"/>
    </source>
</evidence>
<evidence type="ECO:0000256" key="7">
    <source>
        <dbReference type="ARBA" id="ARBA00022989"/>
    </source>
</evidence>
<evidence type="ECO:0000256" key="5">
    <source>
        <dbReference type="ARBA" id="ARBA00022824"/>
    </source>
</evidence>
<keyword evidence="4 11" id="KW-0812">Transmembrane</keyword>
<dbReference type="InterPro" id="IPR001108">
    <property type="entry name" value="Peptidase_A22A"/>
</dbReference>
<reference evidence="12" key="1">
    <citation type="submission" date="2020-09" db="EMBL/GenBank/DDBJ databases">
        <authorList>
            <person name="Kikuchi T."/>
        </authorList>
    </citation>
    <scope>NUCLEOTIDE SEQUENCE</scope>
    <source>
        <strain evidence="12">SH1</strain>
    </source>
</reference>
<dbReference type="InterPro" id="IPR006639">
    <property type="entry name" value="Preselin/SPP"/>
</dbReference>
<keyword evidence="8" id="KW-0333">Golgi apparatus</keyword>
<feature type="transmembrane region" description="Helical" evidence="11">
    <location>
        <begin position="111"/>
        <end position="131"/>
    </location>
</feature>
<feature type="region of interest" description="Disordered" evidence="10">
    <location>
        <begin position="342"/>
        <end position="408"/>
    </location>
</feature>
<keyword evidence="5" id="KW-0256">Endoplasmic reticulum</keyword>
<gene>
    <name evidence="12" type="ORF">BOKJ2_LOCUS11986</name>
</gene>
<evidence type="ECO:0000256" key="11">
    <source>
        <dbReference type="SAM" id="Phobius"/>
    </source>
</evidence>
<evidence type="ECO:0000256" key="1">
    <source>
        <dbReference type="ARBA" id="ARBA00004477"/>
    </source>
</evidence>
<evidence type="ECO:0000256" key="3">
    <source>
        <dbReference type="ARBA" id="ARBA00008604"/>
    </source>
</evidence>
<feature type="compositionally biased region" description="Acidic residues" evidence="10">
    <location>
        <begin position="350"/>
        <end position="375"/>
    </location>
</feature>
<keyword evidence="13" id="KW-1185">Reference proteome</keyword>
<dbReference type="GO" id="GO:0034205">
    <property type="term" value="P:amyloid-beta formation"/>
    <property type="evidence" value="ECO:0007669"/>
    <property type="project" value="TreeGrafter"/>
</dbReference>
<evidence type="ECO:0000256" key="6">
    <source>
        <dbReference type="ARBA" id="ARBA00022976"/>
    </source>
</evidence>
<feature type="transmembrane region" description="Helical" evidence="11">
    <location>
        <begin position="39"/>
        <end position="59"/>
    </location>
</feature>
<dbReference type="Gene3D" id="1.10.472.100">
    <property type="entry name" value="Presenilin"/>
    <property type="match status" value="1"/>
</dbReference>
<dbReference type="GO" id="GO:0000139">
    <property type="term" value="C:Golgi membrane"/>
    <property type="evidence" value="ECO:0007669"/>
    <property type="project" value="UniProtKB-SubCell"/>
</dbReference>
<keyword evidence="9 11" id="KW-0472">Membrane</keyword>
<evidence type="ECO:0000256" key="8">
    <source>
        <dbReference type="ARBA" id="ARBA00023034"/>
    </source>
</evidence>
<dbReference type="PANTHER" id="PTHR10202">
    <property type="entry name" value="PRESENILIN"/>
    <property type="match status" value="1"/>
</dbReference>
<feature type="transmembrane region" description="Helical" evidence="11">
    <location>
        <begin position="143"/>
        <end position="162"/>
    </location>
</feature>
<evidence type="ECO:0000256" key="4">
    <source>
        <dbReference type="ARBA" id="ARBA00022692"/>
    </source>
</evidence>
<evidence type="ECO:0000313" key="12">
    <source>
        <dbReference type="EMBL" id="CAD5226255.1"/>
    </source>
</evidence>
<dbReference type="Proteomes" id="UP000783686">
    <property type="component" value="Unassembled WGS sequence"/>
</dbReference>
<feature type="transmembrane region" description="Helical" evidence="11">
    <location>
        <begin position="174"/>
        <end position="190"/>
    </location>
</feature>
<dbReference type="PANTHER" id="PTHR10202:SF25">
    <property type="entry name" value="PRESENILIN SPE-4"/>
    <property type="match status" value="1"/>
</dbReference>
<feature type="compositionally biased region" description="Acidic residues" evidence="10">
    <location>
        <begin position="387"/>
        <end position="406"/>
    </location>
</feature>
<dbReference type="GO" id="GO:0042500">
    <property type="term" value="F:aspartic endopeptidase activity, intramembrane cleaving"/>
    <property type="evidence" value="ECO:0007669"/>
    <property type="project" value="InterPro"/>
</dbReference>
<dbReference type="SMART" id="SM00730">
    <property type="entry name" value="PSN"/>
    <property type="match status" value="1"/>
</dbReference>
<evidence type="ECO:0000256" key="9">
    <source>
        <dbReference type="ARBA" id="ARBA00023136"/>
    </source>
</evidence>